<dbReference type="VEuPathDB" id="CryptoDB:Vbra_15506"/>
<feature type="region of interest" description="Disordered" evidence="2">
    <location>
        <begin position="394"/>
        <end position="460"/>
    </location>
</feature>
<dbReference type="PROSITE" id="PS50089">
    <property type="entry name" value="ZF_RING_2"/>
    <property type="match status" value="1"/>
</dbReference>
<keyword evidence="5" id="KW-1185">Reference proteome</keyword>
<dbReference type="Proteomes" id="UP000041254">
    <property type="component" value="Unassembled WGS sequence"/>
</dbReference>
<feature type="domain" description="RING-type" evidence="3">
    <location>
        <begin position="499"/>
        <end position="555"/>
    </location>
</feature>
<keyword evidence="1" id="KW-0862">Zinc</keyword>
<dbReference type="Pfam" id="PF13920">
    <property type="entry name" value="zf-C3HC4_3"/>
    <property type="match status" value="1"/>
</dbReference>
<feature type="compositionally biased region" description="Low complexity" evidence="2">
    <location>
        <begin position="435"/>
        <end position="455"/>
    </location>
</feature>
<evidence type="ECO:0000256" key="1">
    <source>
        <dbReference type="PROSITE-ProRule" id="PRU00175"/>
    </source>
</evidence>
<evidence type="ECO:0000313" key="5">
    <source>
        <dbReference type="Proteomes" id="UP000041254"/>
    </source>
</evidence>
<reference evidence="4 5" key="1">
    <citation type="submission" date="2014-11" db="EMBL/GenBank/DDBJ databases">
        <authorList>
            <person name="Zhu J."/>
            <person name="Qi W."/>
            <person name="Song R."/>
        </authorList>
    </citation>
    <scope>NUCLEOTIDE SEQUENCE [LARGE SCALE GENOMIC DNA]</scope>
</reference>
<dbReference type="SUPFAM" id="SSF57850">
    <property type="entry name" value="RING/U-box"/>
    <property type="match status" value="1"/>
</dbReference>
<dbReference type="InterPro" id="IPR051728">
    <property type="entry name" value="RING-FYVE_E3_ubiquitin-ligase"/>
</dbReference>
<dbReference type="Gene3D" id="3.30.40.10">
    <property type="entry name" value="Zinc/RING finger domain, C3HC4 (zinc finger)"/>
    <property type="match status" value="1"/>
</dbReference>
<dbReference type="GO" id="GO:0008270">
    <property type="term" value="F:zinc ion binding"/>
    <property type="evidence" value="ECO:0007669"/>
    <property type="project" value="UniProtKB-KW"/>
</dbReference>
<proteinExistence type="predicted"/>
<gene>
    <name evidence="4" type="ORF">Vbra_15506</name>
</gene>
<evidence type="ECO:0000259" key="3">
    <source>
        <dbReference type="PROSITE" id="PS50089"/>
    </source>
</evidence>
<feature type="compositionally biased region" description="Polar residues" evidence="2">
    <location>
        <begin position="410"/>
        <end position="419"/>
    </location>
</feature>
<protein>
    <recommendedName>
        <fullName evidence="3">RING-type domain-containing protein</fullName>
    </recommendedName>
</protein>
<keyword evidence="1" id="KW-0479">Metal-binding</keyword>
<dbReference type="InParanoid" id="A0A0G4FIS3"/>
<sequence length="567" mass="62885">MMLASWDTEELVSHILFLRETNHVEAEPRIWHVIEKGWVEVVDRLLQKEPTLLGQNGSGSGDNCGGVSTDYLIRATHNRGGIFSYLVERWSVSERTPDNLQKVLKRAIENTTIDRMLEVVLYRSGPMKPHEIQDFCKAESIEGGHWQSVQTLLSSHLAVFTGDDLDRILAHPPRIIDDYWRVVIRMMTDESLPAGRIHPAVFRPGDVLALVPDKKRYIQFCERLVEEFDAVLTPPVAQQLLEAAVEVKNPTLSHKCIAAGAVATAEFIETAAGHFFPNEDFIRFLLESNEAIVPSEKAMLNALRAWTLNWNLVRLLLERGGPVTSRVVDRVLNSTTVDKPVYRHLMLACPEDLGSIREKLVGCLHSFEDLQWMEECLEEAAHLHAAQWHAGVRRSRDDDSTSHGHMSPDTDASSSTIPRLSTFEAPVASMSPTDSHSPPSESVTSGSSPTGSPPSEGRRIGVARGWEGLARAGSGADDEAGVRRGEAASEINTRERNTCVVCLDAAAAVILAPCGHRCTCTKCTALLMRRPDIPLESPFGVRRPAFHSRACPICKTYIQSTVRRVYD</sequence>
<dbReference type="PANTHER" id="PTHR14879">
    <property type="entry name" value="CASPASE REGULATOR, RING FINGER DOMAIN-CONTAINING"/>
    <property type="match status" value="1"/>
</dbReference>
<feature type="compositionally biased region" description="Basic and acidic residues" evidence="2">
    <location>
        <begin position="394"/>
        <end position="408"/>
    </location>
</feature>
<dbReference type="InterPro" id="IPR013083">
    <property type="entry name" value="Znf_RING/FYVE/PHD"/>
</dbReference>
<dbReference type="InterPro" id="IPR001841">
    <property type="entry name" value="Znf_RING"/>
</dbReference>
<keyword evidence="1" id="KW-0863">Zinc-finger</keyword>
<dbReference type="OrthoDB" id="498659at2759"/>
<dbReference type="PANTHER" id="PTHR14879:SF5">
    <property type="entry name" value="RING-TYPE DOMAIN-CONTAINING PROTEIN"/>
    <property type="match status" value="1"/>
</dbReference>
<accession>A0A0G4FIS3</accession>
<evidence type="ECO:0000313" key="4">
    <source>
        <dbReference type="EMBL" id="CEM13639.1"/>
    </source>
</evidence>
<dbReference type="AlphaFoldDB" id="A0A0G4FIS3"/>
<organism evidence="4 5">
    <name type="scientific">Vitrella brassicaformis (strain CCMP3155)</name>
    <dbReference type="NCBI Taxonomy" id="1169540"/>
    <lineage>
        <taxon>Eukaryota</taxon>
        <taxon>Sar</taxon>
        <taxon>Alveolata</taxon>
        <taxon>Colpodellida</taxon>
        <taxon>Vitrellaceae</taxon>
        <taxon>Vitrella</taxon>
    </lineage>
</organism>
<dbReference type="EMBL" id="CDMY01000447">
    <property type="protein sequence ID" value="CEM13639.1"/>
    <property type="molecule type" value="Genomic_DNA"/>
</dbReference>
<name>A0A0G4FIS3_VITBC</name>
<evidence type="ECO:0000256" key="2">
    <source>
        <dbReference type="SAM" id="MobiDB-lite"/>
    </source>
</evidence>
<dbReference type="SMART" id="SM00184">
    <property type="entry name" value="RING"/>
    <property type="match status" value="1"/>
</dbReference>